<sequence length="43" mass="5151">MMKNMIQNILIIFSTRIQDYVSPQPQIKPQQNSFKQNRQLVQC</sequence>
<protein>
    <submittedName>
        <fullName evidence="1">Uncharacterized protein</fullName>
    </submittedName>
</protein>
<organism evidence="1 2">
    <name type="scientific">Gossypium aridum</name>
    <name type="common">American cotton</name>
    <name type="synonym">Erioxylum aridum</name>
    <dbReference type="NCBI Taxonomy" id="34290"/>
    <lineage>
        <taxon>Eukaryota</taxon>
        <taxon>Viridiplantae</taxon>
        <taxon>Streptophyta</taxon>
        <taxon>Embryophyta</taxon>
        <taxon>Tracheophyta</taxon>
        <taxon>Spermatophyta</taxon>
        <taxon>Magnoliopsida</taxon>
        <taxon>eudicotyledons</taxon>
        <taxon>Gunneridae</taxon>
        <taxon>Pentapetalae</taxon>
        <taxon>rosids</taxon>
        <taxon>malvids</taxon>
        <taxon>Malvales</taxon>
        <taxon>Malvaceae</taxon>
        <taxon>Malvoideae</taxon>
        <taxon>Gossypium</taxon>
    </lineage>
</organism>
<reference evidence="1 2" key="1">
    <citation type="journal article" date="2019" name="Genome Biol. Evol.">
        <title>Insights into the evolution of the New World diploid cottons (Gossypium, subgenus Houzingenia) based on genome sequencing.</title>
        <authorList>
            <person name="Grover C.E."/>
            <person name="Arick M.A. 2nd"/>
            <person name="Thrash A."/>
            <person name="Conover J.L."/>
            <person name="Sanders W.S."/>
            <person name="Peterson D.G."/>
            <person name="Frelichowski J.E."/>
            <person name="Scheffler J.A."/>
            <person name="Scheffler B.E."/>
            <person name="Wendel J.F."/>
        </authorList>
    </citation>
    <scope>NUCLEOTIDE SEQUENCE [LARGE SCALE GENOMIC DNA]</scope>
    <source>
        <strain evidence="1">185</strain>
        <tissue evidence="1">Leaf</tissue>
    </source>
</reference>
<dbReference type="Proteomes" id="UP000593577">
    <property type="component" value="Unassembled WGS sequence"/>
</dbReference>
<proteinExistence type="predicted"/>
<dbReference type="EMBL" id="JABFAA010000007">
    <property type="protein sequence ID" value="MBA0686838.1"/>
    <property type="molecule type" value="Genomic_DNA"/>
</dbReference>
<evidence type="ECO:0000313" key="1">
    <source>
        <dbReference type="EMBL" id="MBA0686838.1"/>
    </source>
</evidence>
<evidence type="ECO:0000313" key="2">
    <source>
        <dbReference type="Proteomes" id="UP000593577"/>
    </source>
</evidence>
<gene>
    <name evidence="1" type="ORF">Goari_014415</name>
</gene>
<dbReference type="AlphaFoldDB" id="A0A7J8XHR8"/>
<accession>A0A7J8XHR8</accession>
<keyword evidence="2" id="KW-1185">Reference proteome</keyword>
<comment type="caution">
    <text evidence="1">The sequence shown here is derived from an EMBL/GenBank/DDBJ whole genome shotgun (WGS) entry which is preliminary data.</text>
</comment>
<name>A0A7J8XHR8_GOSAI</name>